<dbReference type="STRING" id="101127.A0A1X2G2Y5"/>
<evidence type="ECO:0000313" key="5">
    <source>
        <dbReference type="Proteomes" id="UP000242146"/>
    </source>
</evidence>
<sequence>MSPKQPREKKQKPLTALERKVKKKKQEIIHKAKVKSQYYKDLATEYSQDTPDYVKEIFERTIDEDGNVVEYGEGTFTAPVKTEDRRRKQTSDDEQDHTKTHKPNPFKAQLDEHTKKVQTSQEEKGKRHANVAKQIKERKQYYQHRNKERGKMLAKHKNGQPNLATQMHILLDRLEKQK</sequence>
<evidence type="ECO:0000256" key="3">
    <source>
        <dbReference type="SAM" id="MobiDB-lite"/>
    </source>
</evidence>
<feature type="compositionally biased region" description="Basic residues" evidence="3">
    <location>
        <begin position="141"/>
        <end position="158"/>
    </location>
</feature>
<accession>A0A1X2G2Y5</accession>
<keyword evidence="5" id="KW-1185">Reference proteome</keyword>
<dbReference type="Pfam" id="PF08524">
    <property type="entry name" value="rRNA_processing"/>
    <property type="match status" value="1"/>
</dbReference>
<feature type="region of interest" description="Disordered" evidence="3">
    <location>
        <begin position="69"/>
        <end position="161"/>
    </location>
</feature>
<dbReference type="AlphaFoldDB" id="A0A1X2G2Y5"/>
<dbReference type="OrthoDB" id="2135053at2759"/>
<comment type="caution">
    <text evidence="4">The sequence shown here is derived from an EMBL/GenBank/DDBJ whole genome shotgun (WGS) entry which is preliminary data.</text>
</comment>
<comment type="similarity">
    <text evidence="1">Belongs to the FYV7 family.</text>
</comment>
<protein>
    <recommendedName>
        <fullName evidence="2">rRNA-processing protein FYV7</fullName>
    </recommendedName>
</protein>
<gene>
    <name evidence="4" type="ORF">DM01DRAFT_1411666</name>
</gene>
<evidence type="ECO:0000256" key="2">
    <source>
        <dbReference type="ARBA" id="ARBA00018780"/>
    </source>
</evidence>
<dbReference type="EMBL" id="MCGT01000057">
    <property type="protein sequence ID" value="ORX43206.1"/>
    <property type="molecule type" value="Genomic_DNA"/>
</dbReference>
<organism evidence="4 5">
    <name type="scientific">Hesseltinella vesiculosa</name>
    <dbReference type="NCBI Taxonomy" id="101127"/>
    <lineage>
        <taxon>Eukaryota</taxon>
        <taxon>Fungi</taxon>
        <taxon>Fungi incertae sedis</taxon>
        <taxon>Mucoromycota</taxon>
        <taxon>Mucoromycotina</taxon>
        <taxon>Mucoromycetes</taxon>
        <taxon>Mucorales</taxon>
        <taxon>Cunninghamellaceae</taxon>
        <taxon>Hesseltinella</taxon>
    </lineage>
</organism>
<dbReference type="Proteomes" id="UP000242146">
    <property type="component" value="Unassembled WGS sequence"/>
</dbReference>
<evidence type="ECO:0000313" key="4">
    <source>
        <dbReference type="EMBL" id="ORX43206.1"/>
    </source>
</evidence>
<evidence type="ECO:0000256" key="1">
    <source>
        <dbReference type="ARBA" id="ARBA00006800"/>
    </source>
</evidence>
<reference evidence="4 5" key="1">
    <citation type="submission" date="2016-07" db="EMBL/GenBank/DDBJ databases">
        <title>Pervasive Adenine N6-methylation of Active Genes in Fungi.</title>
        <authorList>
            <consortium name="DOE Joint Genome Institute"/>
            <person name="Mondo S.J."/>
            <person name="Dannebaum R.O."/>
            <person name="Kuo R.C."/>
            <person name="Labutti K."/>
            <person name="Haridas S."/>
            <person name="Kuo A."/>
            <person name="Salamov A."/>
            <person name="Ahrendt S.R."/>
            <person name="Lipzen A."/>
            <person name="Sullivan W."/>
            <person name="Andreopoulos W.B."/>
            <person name="Clum A."/>
            <person name="Lindquist E."/>
            <person name="Daum C."/>
            <person name="Ramamoorthy G.K."/>
            <person name="Gryganskyi A."/>
            <person name="Culley D."/>
            <person name="Magnuson J.K."/>
            <person name="James T.Y."/>
            <person name="O'Malley M.A."/>
            <person name="Stajich J.E."/>
            <person name="Spatafora J.W."/>
            <person name="Visel A."/>
            <person name="Grigoriev I.V."/>
        </authorList>
    </citation>
    <scope>NUCLEOTIDE SEQUENCE [LARGE SCALE GENOMIC DNA]</scope>
    <source>
        <strain evidence="4 5">NRRL 3301</strain>
    </source>
</reference>
<name>A0A1X2G2Y5_9FUNG</name>
<proteinExistence type="inferred from homology"/>
<dbReference type="InterPro" id="IPR013730">
    <property type="entry name" value="Fyv7/TAP26"/>
</dbReference>
<feature type="compositionally biased region" description="Basic and acidic residues" evidence="3">
    <location>
        <begin position="81"/>
        <end position="91"/>
    </location>
</feature>
<feature type="compositionally biased region" description="Basic and acidic residues" evidence="3">
    <location>
        <begin position="109"/>
        <end position="125"/>
    </location>
</feature>
<feature type="region of interest" description="Disordered" evidence="3">
    <location>
        <begin position="1"/>
        <end position="28"/>
    </location>
</feature>